<dbReference type="InParanoid" id="B0WWB1"/>
<reference evidence="2" key="1">
    <citation type="submission" date="2007-03" db="EMBL/GenBank/DDBJ databases">
        <title>Annotation of Culex pipiens quinquefasciatus.</title>
        <authorList>
            <consortium name="The Broad Institute Genome Sequencing Platform"/>
            <person name="Atkinson P.W."/>
            <person name="Hemingway J."/>
            <person name="Christensen B.M."/>
            <person name="Higgs S."/>
            <person name="Kodira C."/>
            <person name="Hannick L."/>
            <person name="Megy K."/>
            <person name="O'Leary S."/>
            <person name="Pearson M."/>
            <person name="Haas B.J."/>
            <person name="Mauceli E."/>
            <person name="Wortman J.R."/>
            <person name="Lee N.H."/>
            <person name="Guigo R."/>
            <person name="Stanke M."/>
            <person name="Alvarado L."/>
            <person name="Amedeo P."/>
            <person name="Antoine C.H."/>
            <person name="Arensburger P."/>
            <person name="Bidwell S.L."/>
            <person name="Crawford M."/>
            <person name="Camaro F."/>
            <person name="Devon K."/>
            <person name="Engels R."/>
            <person name="Hammond M."/>
            <person name="Howarth C."/>
            <person name="Koehrsen M."/>
            <person name="Lawson D."/>
            <person name="Montgomery P."/>
            <person name="Nene V."/>
            <person name="Nusbaum C."/>
            <person name="Puiu D."/>
            <person name="Romero-Severson J."/>
            <person name="Severson D.W."/>
            <person name="Shumway M."/>
            <person name="Sisk P."/>
            <person name="Stolte C."/>
            <person name="Zeng Q."/>
            <person name="Eisenstadt E."/>
            <person name="Fraser-Liggett C."/>
            <person name="Strausberg R."/>
            <person name="Galagan J."/>
            <person name="Birren B."/>
            <person name="Collins F.H."/>
        </authorList>
    </citation>
    <scope>NUCLEOTIDE SEQUENCE [LARGE SCALE GENOMIC DNA]</scope>
    <source>
        <strain evidence="2">JHB</strain>
    </source>
</reference>
<evidence type="ECO:0000313" key="4">
    <source>
        <dbReference type="Proteomes" id="UP000002320"/>
    </source>
</evidence>
<keyword evidence="4" id="KW-1185">Reference proteome</keyword>
<sequence>MGSRIQEAKGIQIQVVPEDYINIYIQSVSSKGTQNHLHPIRLFEGDAGLVVDPDSGLGEVAHFYKRNKLTKVDKGNTYRMFRAWGRIGTNIGGNELDSWHKHSKSMRQKL</sequence>
<name>B0WWB1_CULQU</name>
<dbReference type="VEuPathDB" id="VectorBase:CPIJ011665"/>
<dbReference type="AlphaFoldDB" id="B0WWB1"/>
<dbReference type="eggNOG" id="KOG1037">
    <property type="taxonomic scope" value="Eukaryota"/>
</dbReference>
<evidence type="ECO:0000313" key="3">
    <source>
        <dbReference type="EnsemblMetazoa" id="CPIJ011665-PA"/>
    </source>
</evidence>
<reference evidence="3" key="2">
    <citation type="submission" date="2021-02" db="UniProtKB">
        <authorList>
            <consortium name="EnsemblMetazoa"/>
        </authorList>
    </citation>
    <scope>IDENTIFICATION</scope>
    <source>
        <strain evidence="3">JHB</strain>
    </source>
</reference>
<dbReference type="OrthoDB" id="429950at2759"/>
<dbReference type="STRING" id="7176.B0WWB1"/>
<dbReference type="VEuPathDB" id="VectorBase:CQUJHB008761"/>
<dbReference type="SUPFAM" id="SSF142921">
    <property type="entry name" value="WGR domain-like"/>
    <property type="match status" value="1"/>
</dbReference>
<accession>B0WWB1</accession>
<dbReference type="Pfam" id="PF05406">
    <property type="entry name" value="WGR"/>
    <property type="match status" value="1"/>
</dbReference>
<evidence type="ECO:0000259" key="1">
    <source>
        <dbReference type="Pfam" id="PF05406"/>
    </source>
</evidence>
<dbReference type="EMBL" id="DS232142">
    <property type="protein sequence ID" value="EDS36003.1"/>
    <property type="molecule type" value="Genomic_DNA"/>
</dbReference>
<evidence type="ECO:0000313" key="2">
    <source>
        <dbReference type="EMBL" id="EDS36003.1"/>
    </source>
</evidence>
<dbReference type="InterPro" id="IPR036930">
    <property type="entry name" value="WGR_dom_sf"/>
</dbReference>
<dbReference type="KEGG" id="cqu:CpipJ_CPIJ011665"/>
<dbReference type="EnsemblMetazoa" id="CPIJ011665-RA">
    <property type="protein sequence ID" value="CPIJ011665-PA"/>
    <property type="gene ID" value="CPIJ011665"/>
</dbReference>
<dbReference type="Proteomes" id="UP000002320">
    <property type="component" value="Unassembled WGS sequence"/>
</dbReference>
<dbReference type="HOGENOM" id="CLU_2173464_0_0_1"/>
<gene>
    <name evidence="3" type="primary">6044147</name>
    <name evidence="2" type="ORF">CpipJ_CPIJ011665</name>
</gene>
<protein>
    <submittedName>
        <fullName evidence="2 3">Poly</fullName>
    </submittedName>
</protein>
<feature type="domain" description="WGR" evidence="1">
    <location>
        <begin position="62"/>
        <end position="107"/>
    </location>
</feature>
<dbReference type="InterPro" id="IPR008893">
    <property type="entry name" value="WGR_domain"/>
</dbReference>
<organism>
    <name type="scientific">Culex quinquefasciatus</name>
    <name type="common">Southern house mosquito</name>
    <name type="synonym">Culex pungens</name>
    <dbReference type="NCBI Taxonomy" id="7176"/>
    <lineage>
        <taxon>Eukaryota</taxon>
        <taxon>Metazoa</taxon>
        <taxon>Ecdysozoa</taxon>
        <taxon>Arthropoda</taxon>
        <taxon>Hexapoda</taxon>
        <taxon>Insecta</taxon>
        <taxon>Pterygota</taxon>
        <taxon>Neoptera</taxon>
        <taxon>Endopterygota</taxon>
        <taxon>Diptera</taxon>
        <taxon>Nematocera</taxon>
        <taxon>Culicoidea</taxon>
        <taxon>Culicidae</taxon>
        <taxon>Culicinae</taxon>
        <taxon>Culicini</taxon>
        <taxon>Culex</taxon>
        <taxon>Culex</taxon>
    </lineage>
</organism>
<proteinExistence type="predicted"/>